<dbReference type="SUPFAM" id="SSF51905">
    <property type="entry name" value="FAD/NAD(P)-binding domain"/>
    <property type="match status" value="1"/>
</dbReference>
<dbReference type="UniPathway" id="UPA00060"/>
<dbReference type="GO" id="GO:0016763">
    <property type="term" value="F:pentosyltransferase activity"/>
    <property type="evidence" value="ECO:0007669"/>
    <property type="project" value="UniProtKB-UniRule"/>
</dbReference>
<comment type="caution">
    <text evidence="6">Lacks conserved residue(s) required for the propagation of feature annotation.</text>
</comment>
<dbReference type="AlphaFoldDB" id="A0A101I4P2"/>
<dbReference type="Pfam" id="PF01946">
    <property type="entry name" value="Thi4"/>
    <property type="match status" value="1"/>
</dbReference>
<evidence type="ECO:0000313" key="7">
    <source>
        <dbReference type="EMBL" id="KUK87870.1"/>
    </source>
</evidence>
<comment type="cofactor">
    <cofactor evidence="6">
        <name>Fe(2+)</name>
        <dbReference type="ChEBI" id="CHEBI:29033"/>
    </cofactor>
</comment>
<comment type="pathway">
    <text evidence="6">Cofactor biosynthesis; thiamine diphosphate biosynthesis.</text>
</comment>
<feature type="binding site" description="in other chain" evidence="6">
    <location>
        <position position="169"/>
    </location>
    <ligand>
        <name>Fe cation</name>
        <dbReference type="ChEBI" id="CHEBI:24875"/>
        <note>ligand shared between two adjacent protomers</note>
    </ligand>
</feature>
<comment type="subunit">
    <text evidence="6">Homooctamer; tetramer of dimers.</text>
</comment>
<comment type="function">
    <text evidence="6">Involved in the biosynthesis of the thiazole moiety of thiamine. Catalyzes the conversion of NAD and glycine to adenosine diphosphate 5-(2-hydroxyethyl)-4-methylthiazole-2-carboxylate (ADT), an adenylated thiazole intermediate, using free sulfide as a source of sulfur.</text>
</comment>
<proteinExistence type="inferred from homology"/>
<dbReference type="InterPro" id="IPR036188">
    <property type="entry name" value="FAD/NAD-bd_sf"/>
</dbReference>
<keyword evidence="5 6" id="KW-0520">NAD</keyword>
<keyword evidence="2 6" id="KW-0479">Metal-binding</keyword>
<feature type="binding site" evidence="6">
    <location>
        <position position="154"/>
    </location>
    <ligand>
        <name>Fe cation</name>
        <dbReference type="ChEBI" id="CHEBI:24875"/>
        <note>ligand shared between two adjacent protomers</note>
    </ligand>
</feature>
<evidence type="ECO:0000313" key="8">
    <source>
        <dbReference type="Proteomes" id="UP000053467"/>
    </source>
</evidence>
<feature type="binding site" description="in other chain" evidence="6">
    <location>
        <position position="126"/>
    </location>
    <ligand>
        <name>NAD(+)</name>
        <dbReference type="ChEBI" id="CHEBI:57540"/>
        <note>ligand shared between two adjacent protomers</note>
    </ligand>
</feature>
<comment type="catalytic activity">
    <reaction evidence="6">
        <text>hydrogen sulfide + glycine + NAD(+) = ADP-5-ethyl-4-methylthiazole-2-carboxylate + nicotinamide + 3 H2O + H(+)</text>
        <dbReference type="Rhea" id="RHEA:55704"/>
        <dbReference type="ChEBI" id="CHEBI:15377"/>
        <dbReference type="ChEBI" id="CHEBI:15378"/>
        <dbReference type="ChEBI" id="CHEBI:17154"/>
        <dbReference type="ChEBI" id="CHEBI:29919"/>
        <dbReference type="ChEBI" id="CHEBI:57305"/>
        <dbReference type="ChEBI" id="CHEBI:57540"/>
        <dbReference type="ChEBI" id="CHEBI:139151"/>
        <dbReference type="EC" id="2.4.2.59"/>
    </reaction>
</comment>
<evidence type="ECO:0000256" key="1">
    <source>
        <dbReference type="ARBA" id="ARBA00022679"/>
    </source>
</evidence>
<feature type="binding site" description="in other chain" evidence="6">
    <location>
        <position position="62"/>
    </location>
    <ligand>
        <name>NAD(+)</name>
        <dbReference type="ChEBI" id="CHEBI:57540"/>
        <note>ligand shared between two adjacent protomers</note>
    </ligand>
</feature>
<evidence type="ECO:0000256" key="5">
    <source>
        <dbReference type="ARBA" id="ARBA00023027"/>
    </source>
</evidence>
<feature type="binding site" evidence="6">
    <location>
        <position position="233"/>
    </location>
    <ligand>
        <name>glycine</name>
        <dbReference type="ChEBI" id="CHEBI:57305"/>
    </ligand>
</feature>
<comment type="caution">
    <text evidence="7">The sequence shown here is derived from an EMBL/GenBank/DDBJ whole genome shotgun (WGS) entry which is preliminary data.</text>
</comment>
<feature type="binding site" description="in other chain" evidence="6">
    <location>
        <position position="223"/>
    </location>
    <ligand>
        <name>NAD(+)</name>
        <dbReference type="ChEBI" id="CHEBI:57540"/>
        <note>ligand shared between two adjacent protomers</note>
    </ligand>
</feature>
<dbReference type="GO" id="GO:0052837">
    <property type="term" value="P:thiazole biosynthetic process"/>
    <property type="evidence" value="ECO:0007669"/>
    <property type="project" value="UniProtKB-UniRule"/>
</dbReference>
<reference evidence="8" key="1">
    <citation type="journal article" date="2015" name="MBio">
        <title>Genome-Resolved Metagenomic Analysis Reveals Roles for Candidate Phyla and Other Microbial Community Members in Biogeochemical Transformations in Oil Reservoirs.</title>
        <authorList>
            <person name="Hu P."/>
            <person name="Tom L."/>
            <person name="Singh A."/>
            <person name="Thomas B.C."/>
            <person name="Baker B.J."/>
            <person name="Piceno Y.M."/>
            <person name="Andersen G.L."/>
            <person name="Banfield J.F."/>
        </authorList>
    </citation>
    <scope>NUCLEOTIDE SEQUENCE [LARGE SCALE GENOMIC DNA]</scope>
</reference>
<dbReference type="GO" id="GO:0005506">
    <property type="term" value="F:iron ion binding"/>
    <property type="evidence" value="ECO:0007669"/>
    <property type="project" value="UniProtKB-UniRule"/>
</dbReference>
<keyword evidence="1 6" id="KW-0808">Transferase</keyword>
<evidence type="ECO:0000256" key="2">
    <source>
        <dbReference type="ARBA" id="ARBA00022723"/>
    </source>
</evidence>
<sequence>MLEDQKISELIVKNYFEKLKVNLSLDVAIVGGGPSGLVAGYHLAKDGFKVALFETKLAPGGGMWGGGMMFNEIVVQKESLDVLKDFDVDIKDEGNGYFLIDSVQITSSLIYKSSKAGVKIFNLIKVVDVVLKDNSVCGVVINWTPVEYMSLHVDPLTVVSKKVLDATGHPAEIASILVKKANVKLNTPSGKIEGEKPMNAELGEMETVENTKEIFKNFYVSGMAANGVFGGFRMGPIFGGMLLSGYKSYKLIKEDLRKE</sequence>
<organism evidence="7 8">
    <name type="scientific">candidate division TA06 bacterium 34_109</name>
    <dbReference type="NCBI Taxonomy" id="1635277"/>
    <lineage>
        <taxon>Bacteria</taxon>
        <taxon>Bacteria division TA06</taxon>
    </lineage>
</organism>
<dbReference type="PANTHER" id="PTHR43422:SF3">
    <property type="entry name" value="THIAMINE THIAZOLE SYNTHASE"/>
    <property type="match status" value="1"/>
</dbReference>
<dbReference type="PANTHER" id="PTHR43422">
    <property type="entry name" value="THIAMINE THIAZOLE SYNTHASE"/>
    <property type="match status" value="1"/>
</dbReference>
<feature type="binding site" evidence="6">
    <location>
        <begin position="152"/>
        <end position="154"/>
    </location>
    <ligand>
        <name>NAD(+)</name>
        <dbReference type="ChEBI" id="CHEBI:57540"/>
        <note>ligand shared between two adjacent protomers</note>
    </ligand>
</feature>
<keyword evidence="3 6" id="KW-0784">Thiamine biosynthesis</keyword>
<gene>
    <name evidence="6" type="primary">thi4</name>
    <name evidence="7" type="ORF">XE03_0389</name>
</gene>
<dbReference type="GO" id="GO:0009228">
    <property type="term" value="P:thiamine biosynthetic process"/>
    <property type="evidence" value="ECO:0007669"/>
    <property type="project" value="UniProtKB-KW"/>
</dbReference>
<dbReference type="Gene3D" id="3.50.50.60">
    <property type="entry name" value="FAD/NAD(P)-binding domain"/>
    <property type="match status" value="1"/>
</dbReference>
<dbReference type="PATRIC" id="fig|1635277.3.peg.397"/>
<evidence type="ECO:0000256" key="6">
    <source>
        <dbReference type="HAMAP-Rule" id="MF_00304"/>
    </source>
</evidence>
<dbReference type="PRINTS" id="PR00419">
    <property type="entry name" value="ADXRDTASE"/>
</dbReference>
<accession>A0A101I4P2</accession>
<dbReference type="HAMAP" id="MF_00304">
    <property type="entry name" value="Thi4"/>
    <property type="match status" value="1"/>
</dbReference>
<protein>
    <recommendedName>
        <fullName evidence="6">Thiamine thiazole synthase</fullName>
        <ecNumber evidence="6">2.4.2.59</ecNumber>
    </recommendedName>
</protein>
<comment type="similarity">
    <text evidence="6">Belongs to the THI4 family.</text>
</comment>
<dbReference type="GO" id="GO:0009229">
    <property type="term" value="P:thiamine diphosphate biosynthetic process"/>
    <property type="evidence" value="ECO:0007669"/>
    <property type="project" value="UniProtKB-UniRule"/>
</dbReference>
<dbReference type="InterPro" id="IPR022828">
    <property type="entry name" value="Thi4_prok"/>
</dbReference>
<dbReference type="InterPro" id="IPR002922">
    <property type="entry name" value="Thi4_fam"/>
</dbReference>
<feature type="binding site" description="in other chain" evidence="6">
    <location>
        <position position="35"/>
    </location>
    <ligand>
        <name>NAD(+)</name>
        <dbReference type="ChEBI" id="CHEBI:57540"/>
        <note>ligand shared between two adjacent protomers</note>
    </ligand>
</feature>
<dbReference type="Proteomes" id="UP000053467">
    <property type="component" value="Unassembled WGS sequence"/>
</dbReference>
<name>A0A101I4P2_UNCT6</name>
<evidence type="ECO:0000256" key="4">
    <source>
        <dbReference type="ARBA" id="ARBA00023004"/>
    </source>
</evidence>
<keyword evidence="4 6" id="KW-0408">Iron</keyword>
<evidence type="ECO:0000256" key="3">
    <source>
        <dbReference type="ARBA" id="ARBA00022977"/>
    </source>
</evidence>
<dbReference type="NCBIfam" id="TIGR00292">
    <property type="entry name" value="sulfide-dependent adenosine diphosphate thiazole synthase"/>
    <property type="match status" value="1"/>
</dbReference>
<dbReference type="EC" id="2.4.2.59" evidence="6"/>
<dbReference type="EMBL" id="LGGX01000002">
    <property type="protein sequence ID" value="KUK87870.1"/>
    <property type="molecule type" value="Genomic_DNA"/>
</dbReference>